<evidence type="ECO:0000256" key="1">
    <source>
        <dbReference type="ARBA" id="ARBA00004651"/>
    </source>
</evidence>
<feature type="transmembrane region" description="Helical" evidence="6">
    <location>
        <begin position="69"/>
        <end position="88"/>
    </location>
</feature>
<keyword evidence="8" id="KW-1185">Reference proteome</keyword>
<evidence type="ECO:0000313" key="8">
    <source>
        <dbReference type="Proteomes" id="UP000223606"/>
    </source>
</evidence>
<feature type="transmembrane region" description="Helical" evidence="6">
    <location>
        <begin position="162"/>
        <end position="179"/>
    </location>
</feature>
<dbReference type="CDD" id="cd06580">
    <property type="entry name" value="TM_PBP1_transp_TpRbsC_like"/>
    <property type="match status" value="1"/>
</dbReference>
<feature type="transmembrane region" description="Helical" evidence="6">
    <location>
        <begin position="95"/>
        <end position="117"/>
    </location>
</feature>
<feature type="transmembrane region" description="Helical" evidence="6">
    <location>
        <begin position="46"/>
        <end position="63"/>
    </location>
</feature>
<keyword evidence="2" id="KW-1003">Cell membrane</keyword>
<comment type="subcellular location">
    <subcellularLocation>
        <location evidence="1">Cell membrane</location>
        <topology evidence="1">Multi-pass membrane protein</topology>
    </subcellularLocation>
</comment>
<dbReference type="InterPro" id="IPR001851">
    <property type="entry name" value="ABC_transp_permease"/>
</dbReference>
<keyword evidence="5 6" id="KW-0472">Membrane</keyword>
<reference evidence="8" key="1">
    <citation type="submission" date="2017-09" db="EMBL/GenBank/DDBJ databases">
        <title>Genome sequence of Nannocystis excedens DSM 71.</title>
        <authorList>
            <person name="Blom J."/>
        </authorList>
    </citation>
    <scope>NUCLEOTIDE SEQUENCE [LARGE SCALE GENOMIC DNA]</scope>
    <source>
        <strain evidence="8">type strain: E19</strain>
    </source>
</reference>
<keyword evidence="4 6" id="KW-1133">Transmembrane helix</keyword>
<protein>
    <submittedName>
        <fullName evidence="7">ABC-type uncharacterized transport system, permease component</fullName>
    </submittedName>
</protein>
<evidence type="ECO:0000313" key="7">
    <source>
        <dbReference type="EMBL" id="SON54199.1"/>
    </source>
</evidence>
<dbReference type="RefSeq" id="WP_099554320.1">
    <property type="nucleotide sequence ID" value="NZ_LT960614.1"/>
</dbReference>
<gene>
    <name evidence="7" type="ORF">HDIA_0658</name>
</gene>
<dbReference type="GO" id="GO:0022857">
    <property type="term" value="F:transmembrane transporter activity"/>
    <property type="evidence" value="ECO:0007669"/>
    <property type="project" value="InterPro"/>
</dbReference>
<feature type="transmembrane region" description="Helical" evidence="6">
    <location>
        <begin position="244"/>
        <end position="270"/>
    </location>
</feature>
<dbReference type="AlphaFoldDB" id="A0A2C9D210"/>
<organism evidence="7 8">
    <name type="scientific">Hartmannibacter diazotrophicus</name>
    <dbReference type="NCBI Taxonomy" id="1482074"/>
    <lineage>
        <taxon>Bacteria</taxon>
        <taxon>Pseudomonadati</taxon>
        <taxon>Pseudomonadota</taxon>
        <taxon>Alphaproteobacteria</taxon>
        <taxon>Hyphomicrobiales</taxon>
        <taxon>Pleomorphomonadaceae</taxon>
        <taxon>Hartmannibacter</taxon>
    </lineage>
</organism>
<evidence type="ECO:0000256" key="2">
    <source>
        <dbReference type="ARBA" id="ARBA00022475"/>
    </source>
</evidence>
<dbReference type="PANTHER" id="PTHR43370:SF1">
    <property type="entry name" value="GUANOSINE ABC TRANSPORTER PERMEASE PROTEIN NUPQ"/>
    <property type="match status" value="1"/>
</dbReference>
<proteinExistence type="predicted"/>
<dbReference type="EMBL" id="LT960614">
    <property type="protein sequence ID" value="SON54199.1"/>
    <property type="molecule type" value="Genomic_DNA"/>
</dbReference>
<evidence type="ECO:0000256" key="4">
    <source>
        <dbReference type="ARBA" id="ARBA00022989"/>
    </source>
</evidence>
<dbReference type="KEGG" id="hdi:HDIA_0658"/>
<name>A0A2C9D210_9HYPH</name>
<evidence type="ECO:0000256" key="6">
    <source>
        <dbReference type="SAM" id="Phobius"/>
    </source>
</evidence>
<evidence type="ECO:0000256" key="3">
    <source>
        <dbReference type="ARBA" id="ARBA00022692"/>
    </source>
</evidence>
<sequence>MDLWQFLSLVADSVPSAIRLTVPLLFAALAGLFSERSGIFDIGLEGKILASAFAAASLAYVTGSPWAGLMGGIAVSIALALLHGFASITNRGNQIVSGVAINFIASGLTATLAIAWFKKGPQTPQLPESARFGNWTFAGVDQLDAIPGLGWLYHYVLSGHNALTYIAFLCVPLTWWIIYRTRFGLRLRAVGENPAAVDTAGISVTWLRYRALICAGILCGFSGAYLSIAQSSSFVKDMSAGKGYIALAALIFAKWRPVPVMFACLLFGFLDAMSIRLQGTPLPLIGTVPVQFFQALPYALTVILLAGFIGKAIPPKAGGVPYTKER</sequence>
<feature type="transmembrane region" description="Helical" evidence="6">
    <location>
        <begin position="211"/>
        <end position="232"/>
    </location>
</feature>
<dbReference type="GO" id="GO:0005886">
    <property type="term" value="C:plasma membrane"/>
    <property type="evidence" value="ECO:0007669"/>
    <property type="project" value="UniProtKB-SubCell"/>
</dbReference>
<keyword evidence="3 6" id="KW-0812">Transmembrane</keyword>
<feature type="transmembrane region" description="Helical" evidence="6">
    <location>
        <begin position="16"/>
        <end position="34"/>
    </location>
</feature>
<dbReference type="OrthoDB" id="9792579at2"/>
<dbReference type="PANTHER" id="PTHR43370">
    <property type="entry name" value="SUGAR ABC TRANSPORTER INTEGRAL MEMBRANE PROTEIN-RELATED"/>
    <property type="match status" value="1"/>
</dbReference>
<dbReference type="Pfam" id="PF02653">
    <property type="entry name" value="BPD_transp_2"/>
    <property type="match status" value="1"/>
</dbReference>
<accession>A0A2C9D210</accession>
<dbReference type="Proteomes" id="UP000223606">
    <property type="component" value="Chromosome 1"/>
</dbReference>
<evidence type="ECO:0000256" key="5">
    <source>
        <dbReference type="ARBA" id="ARBA00023136"/>
    </source>
</evidence>